<evidence type="ECO:0000313" key="2">
    <source>
        <dbReference type="EMBL" id="VVB10806.1"/>
    </source>
</evidence>
<dbReference type="Proteomes" id="UP000489600">
    <property type="component" value="Unassembled WGS sequence"/>
</dbReference>
<proteinExistence type="predicted"/>
<name>A0A565CB29_9BRAS</name>
<sequence length="234" mass="25732">MQPQKEIWKMLQEIRLGSDKEKWDGLNLEHQNPAGIKRVLQASWEAKGCVDSKANDDGTIGHVEEVRITEPVLHLKKPAKAQPVELEFKYKKLQKFCPTCGSLQHGYDRCPKASTLSATAGALMEIGHDPFVTNKERRAAVEGLNSGQDLGESSGASQSLPLILHPISEYLMEQGFCQQAENSGAIAENDAVAITVEDVLMGGSSAQGTKRKVDETDMEIALPAQKKLMDYRED</sequence>
<keyword evidence="3" id="KW-1185">Reference proteome</keyword>
<reference evidence="2" key="1">
    <citation type="submission" date="2019-07" db="EMBL/GenBank/DDBJ databases">
        <authorList>
            <person name="Dittberner H."/>
        </authorList>
    </citation>
    <scope>NUCLEOTIDE SEQUENCE [LARGE SCALE GENOMIC DNA]</scope>
</reference>
<gene>
    <name evidence="2" type="ORF">ANE_LOCUS21250</name>
</gene>
<evidence type="ECO:0000259" key="1">
    <source>
        <dbReference type="Pfam" id="PF14392"/>
    </source>
</evidence>
<accession>A0A565CB29</accession>
<feature type="domain" description="Zinc knuckle CX2CX4HX4C" evidence="1">
    <location>
        <begin position="77"/>
        <end position="112"/>
    </location>
</feature>
<comment type="caution">
    <text evidence="2">The sequence shown here is derived from an EMBL/GenBank/DDBJ whole genome shotgun (WGS) entry which is preliminary data.</text>
</comment>
<dbReference type="OrthoDB" id="1057861at2759"/>
<dbReference type="Pfam" id="PF14392">
    <property type="entry name" value="zf-CCHC_4"/>
    <property type="match status" value="1"/>
</dbReference>
<protein>
    <recommendedName>
        <fullName evidence="1">Zinc knuckle CX2CX4HX4C domain-containing protein</fullName>
    </recommendedName>
</protein>
<evidence type="ECO:0000313" key="3">
    <source>
        <dbReference type="Proteomes" id="UP000489600"/>
    </source>
</evidence>
<dbReference type="EMBL" id="CABITT030000007">
    <property type="protein sequence ID" value="VVB10806.1"/>
    <property type="molecule type" value="Genomic_DNA"/>
</dbReference>
<dbReference type="AlphaFoldDB" id="A0A565CB29"/>
<organism evidence="2 3">
    <name type="scientific">Arabis nemorensis</name>
    <dbReference type="NCBI Taxonomy" id="586526"/>
    <lineage>
        <taxon>Eukaryota</taxon>
        <taxon>Viridiplantae</taxon>
        <taxon>Streptophyta</taxon>
        <taxon>Embryophyta</taxon>
        <taxon>Tracheophyta</taxon>
        <taxon>Spermatophyta</taxon>
        <taxon>Magnoliopsida</taxon>
        <taxon>eudicotyledons</taxon>
        <taxon>Gunneridae</taxon>
        <taxon>Pentapetalae</taxon>
        <taxon>rosids</taxon>
        <taxon>malvids</taxon>
        <taxon>Brassicales</taxon>
        <taxon>Brassicaceae</taxon>
        <taxon>Arabideae</taxon>
        <taxon>Arabis</taxon>
    </lineage>
</organism>
<dbReference type="InterPro" id="IPR025836">
    <property type="entry name" value="Zn_knuckle_CX2CX4HX4C"/>
</dbReference>